<sequence length="130" mass="14759">MKTNYVPLEDVLLIHEMIIQETGGKEGVRDFTLFHSATARPQASFAGEDLYKTLFEKAAALTHSLLLNHPFNDANKRTALATCERFLNINSYEIITTQKEKVKLTLAIESKELNLTNISAWLKKHSQKLK</sequence>
<dbReference type="PANTHER" id="PTHR39426">
    <property type="entry name" value="HOMOLOGY TO DEATH-ON-CURING PROTEIN OF PHAGE P1"/>
    <property type="match status" value="1"/>
</dbReference>
<dbReference type="Proteomes" id="UP000177069">
    <property type="component" value="Unassembled WGS sequence"/>
</dbReference>
<feature type="domain" description="Fido" evidence="1">
    <location>
        <begin position="6"/>
        <end position="124"/>
    </location>
</feature>
<name>A0A1F5FYY4_9BACT</name>
<dbReference type="InterPro" id="IPR036597">
    <property type="entry name" value="Fido-like_dom_sf"/>
</dbReference>
<dbReference type="GO" id="GO:0016301">
    <property type="term" value="F:kinase activity"/>
    <property type="evidence" value="ECO:0007669"/>
    <property type="project" value="InterPro"/>
</dbReference>
<protein>
    <recommendedName>
        <fullName evidence="1">Fido domain-containing protein</fullName>
    </recommendedName>
</protein>
<gene>
    <name evidence="2" type="ORF">A2696_00895</name>
</gene>
<evidence type="ECO:0000259" key="1">
    <source>
        <dbReference type="PROSITE" id="PS51459"/>
    </source>
</evidence>
<dbReference type="InterPro" id="IPR006440">
    <property type="entry name" value="Doc"/>
</dbReference>
<proteinExistence type="predicted"/>
<dbReference type="Gene3D" id="1.20.120.1870">
    <property type="entry name" value="Fic/DOC protein, Fido domain"/>
    <property type="match status" value="1"/>
</dbReference>
<organism evidence="2 3">
    <name type="scientific">Candidatus Curtissbacteria bacterium RIFCSPHIGHO2_01_FULL_41_13</name>
    <dbReference type="NCBI Taxonomy" id="1797745"/>
    <lineage>
        <taxon>Bacteria</taxon>
        <taxon>Candidatus Curtissiibacteriota</taxon>
    </lineage>
</organism>
<accession>A0A1F5FYY4</accession>
<dbReference type="PROSITE" id="PS51459">
    <property type="entry name" value="FIDO"/>
    <property type="match status" value="1"/>
</dbReference>
<dbReference type="InterPro" id="IPR053737">
    <property type="entry name" value="Type_II_TA_Toxin"/>
</dbReference>
<comment type="caution">
    <text evidence="2">The sequence shown here is derived from an EMBL/GenBank/DDBJ whole genome shotgun (WGS) entry which is preliminary data.</text>
</comment>
<dbReference type="Pfam" id="PF02661">
    <property type="entry name" value="Fic"/>
    <property type="match status" value="1"/>
</dbReference>
<reference evidence="2 3" key="1">
    <citation type="journal article" date="2016" name="Nat. Commun.">
        <title>Thousands of microbial genomes shed light on interconnected biogeochemical processes in an aquifer system.</title>
        <authorList>
            <person name="Anantharaman K."/>
            <person name="Brown C.T."/>
            <person name="Hug L.A."/>
            <person name="Sharon I."/>
            <person name="Castelle C.J."/>
            <person name="Probst A.J."/>
            <person name="Thomas B.C."/>
            <person name="Singh A."/>
            <person name="Wilkins M.J."/>
            <person name="Karaoz U."/>
            <person name="Brodie E.L."/>
            <person name="Williams K.H."/>
            <person name="Hubbard S.S."/>
            <person name="Banfield J.F."/>
        </authorList>
    </citation>
    <scope>NUCLEOTIDE SEQUENCE [LARGE SCALE GENOMIC DNA]</scope>
</reference>
<dbReference type="SUPFAM" id="SSF140931">
    <property type="entry name" value="Fic-like"/>
    <property type="match status" value="1"/>
</dbReference>
<dbReference type="NCBIfam" id="TIGR01550">
    <property type="entry name" value="DOC_P1"/>
    <property type="match status" value="1"/>
</dbReference>
<dbReference type="AlphaFoldDB" id="A0A1F5FYY4"/>
<evidence type="ECO:0000313" key="3">
    <source>
        <dbReference type="Proteomes" id="UP000177069"/>
    </source>
</evidence>
<dbReference type="EMBL" id="MFBA01000048">
    <property type="protein sequence ID" value="OGD84826.1"/>
    <property type="molecule type" value="Genomic_DNA"/>
</dbReference>
<dbReference type="InterPro" id="IPR003812">
    <property type="entry name" value="Fido"/>
</dbReference>
<dbReference type="PIRSF" id="PIRSF018297">
    <property type="entry name" value="Doc"/>
    <property type="match status" value="1"/>
</dbReference>
<evidence type="ECO:0000313" key="2">
    <source>
        <dbReference type="EMBL" id="OGD84826.1"/>
    </source>
</evidence>
<dbReference type="PANTHER" id="PTHR39426:SF1">
    <property type="entry name" value="HOMOLOGY TO DEATH-ON-CURING PROTEIN OF PHAGE P1"/>
    <property type="match status" value="1"/>
</dbReference>